<keyword evidence="3" id="KW-1185">Reference proteome</keyword>
<evidence type="ECO:0000313" key="2">
    <source>
        <dbReference type="EMBL" id="KAF5819830.1"/>
    </source>
</evidence>
<dbReference type="GO" id="GO:0032259">
    <property type="term" value="P:methylation"/>
    <property type="evidence" value="ECO:0007669"/>
    <property type="project" value="UniProtKB-KW"/>
</dbReference>
<accession>A0A9K3H2H5</accession>
<dbReference type="Gramene" id="mRNA:HanXRQr2_Chr15g0683531">
    <property type="protein sequence ID" value="mRNA:HanXRQr2_Chr15g0683531"/>
    <property type="gene ID" value="HanXRQr2_Chr15g0683531"/>
</dbReference>
<dbReference type="EC" id="2.1.1.14" evidence="1"/>
<comment type="caution">
    <text evidence="1">The sequence shown here is derived from an EMBL/GenBank/DDBJ whole genome shotgun (WGS) entry which is preliminary data.</text>
</comment>
<dbReference type="AlphaFoldDB" id="A0A9K3H2H5"/>
<dbReference type="EMBL" id="MNCJ02000317">
    <property type="protein sequence ID" value="KAF5819830.1"/>
    <property type="molecule type" value="Genomic_DNA"/>
</dbReference>
<evidence type="ECO:0000313" key="3">
    <source>
        <dbReference type="Proteomes" id="UP000215914"/>
    </source>
</evidence>
<organism evidence="1 3">
    <name type="scientific">Helianthus annuus</name>
    <name type="common">Common sunflower</name>
    <dbReference type="NCBI Taxonomy" id="4232"/>
    <lineage>
        <taxon>Eukaryota</taxon>
        <taxon>Viridiplantae</taxon>
        <taxon>Streptophyta</taxon>
        <taxon>Embryophyta</taxon>
        <taxon>Tracheophyta</taxon>
        <taxon>Spermatophyta</taxon>
        <taxon>Magnoliopsida</taxon>
        <taxon>eudicotyledons</taxon>
        <taxon>Gunneridae</taxon>
        <taxon>Pentapetalae</taxon>
        <taxon>asterids</taxon>
        <taxon>campanulids</taxon>
        <taxon>Asterales</taxon>
        <taxon>Asteraceae</taxon>
        <taxon>Asteroideae</taxon>
        <taxon>Heliantheae alliance</taxon>
        <taxon>Heliantheae</taxon>
        <taxon>Helianthus</taxon>
    </lineage>
</organism>
<dbReference type="EMBL" id="MNCJ02000330">
    <property type="protein sequence ID" value="KAF5763708.1"/>
    <property type="molecule type" value="Genomic_DNA"/>
</dbReference>
<dbReference type="Gramene" id="mRNA:HanXRQr2_Chr02g0082031">
    <property type="protein sequence ID" value="mRNA:HanXRQr2_Chr02g0082031"/>
    <property type="gene ID" value="HanXRQr2_Chr02g0082031"/>
</dbReference>
<dbReference type="GO" id="GO:0003871">
    <property type="term" value="F:5-methyltetrahydropteroyltriglutamate-homocysteine S-methyltransferase activity"/>
    <property type="evidence" value="ECO:0007669"/>
    <property type="project" value="UniProtKB-EC"/>
</dbReference>
<name>A0A9K3H2H5_HELAN</name>
<evidence type="ECO:0000313" key="1">
    <source>
        <dbReference type="EMBL" id="KAF5763708.1"/>
    </source>
</evidence>
<sequence length="159" mass="17442">MGPKRELKLLSNRSGTARAPPKICKRWLLISDHPSGNRCPMLALSTSLATHFRTTIKFSTPPPCSVPSPQDTTRTTVKSVSTLTSPWLEETLRFLLWKWPSGLTPTPEAFKTLTSLPGVSGYTFDLVRGEKTLGLIKSSFRSGRGDGGPLILHRFSSCS</sequence>
<keyword evidence="1" id="KW-0489">Methyltransferase</keyword>
<gene>
    <name evidence="2" type="ORF">HanXRQr2_Chr02g0082031</name>
    <name evidence="1" type="ORF">HanXRQr2_Chr15g0683531</name>
</gene>
<protein>
    <submittedName>
        <fullName evidence="1">5-methyltetrahydropteroyltriglutamate--homocysteine S-methyltransferase</fullName>
        <ecNumber evidence="1">2.1.1.14</ecNumber>
    </submittedName>
</protein>
<reference evidence="1" key="2">
    <citation type="submission" date="2020-06" db="EMBL/GenBank/DDBJ databases">
        <title>Helianthus annuus Genome sequencing and assembly Release 2.</title>
        <authorList>
            <person name="Gouzy J."/>
            <person name="Langlade N."/>
            <person name="Munos S."/>
        </authorList>
    </citation>
    <scope>NUCLEOTIDE SEQUENCE</scope>
    <source>
        <tissue evidence="1">Leaves</tissue>
    </source>
</reference>
<keyword evidence="1" id="KW-0808">Transferase</keyword>
<proteinExistence type="predicted"/>
<dbReference type="Proteomes" id="UP000215914">
    <property type="component" value="Unassembled WGS sequence"/>
</dbReference>
<reference evidence="1" key="1">
    <citation type="journal article" date="2017" name="Nature">
        <title>The sunflower genome provides insights into oil metabolism, flowering and Asterid evolution.</title>
        <authorList>
            <person name="Badouin H."/>
            <person name="Gouzy J."/>
            <person name="Grassa C.J."/>
            <person name="Murat F."/>
            <person name="Staton S.E."/>
            <person name="Cottret L."/>
            <person name="Lelandais-Briere C."/>
            <person name="Owens G.L."/>
            <person name="Carrere S."/>
            <person name="Mayjonade B."/>
            <person name="Legrand L."/>
            <person name="Gill N."/>
            <person name="Kane N.C."/>
            <person name="Bowers J.E."/>
            <person name="Hubner S."/>
            <person name="Bellec A."/>
            <person name="Berard A."/>
            <person name="Berges H."/>
            <person name="Blanchet N."/>
            <person name="Boniface M.C."/>
            <person name="Brunel D."/>
            <person name="Catrice O."/>
            <person name="Chaidir N."/>
            <person name="Claudel C."/>
            <person name="Donnadieu C."/>
            <person name="Faraut T."/>
            <person name="Fievet G."/>
            <person name="Helmstetter N."/>
            <person name="King M."/>
            <person name="Knapp S.J."/>
            <person name="Lai Z."/>
            <person name="Le Paslier M.C."/>
            <person name="Lippi Y."/>
            <person name="Lorenzon L."/>
            <person name="Mandel J.R."/>
            <person name="Marage G."/>
            <person name="Marchand G."/>
            <person name="Marquand E."/>
            <person name="Bret-Mestries E."/>
            <person name="Morien E."/>
            <person name="Nambeesan S."/>
            <person name="Nguyen T."/>
            <person name="Pegot-Espagnet P."/>
            <person name="Pouilly N."/>
            <person name="Raftis F."/>
            <person name="Sallet E."/>
            <person name="Schiex T."/>
            <person name="Thomas J."/>
            <person name="Vandecasteele C."/>
            <person name="Vares D."/>
            <person name="Vear F."/>
            <person name="Vautrin S."/>
            <person name="Crespi M."/>
            <person name="Mangin B."/>
            <person name="Burke J.M."/>
            <person name="Salse J."/>
            <person name="Munos S."/>
            <person name="Vincourt P."/>
            <person name="Rieseberg L.H."/>
            <person name="Langlade N.B."/>
        </authorList>
    </citation>
    <scope>NUCLEOTIDE SEQUENCE</scope>
    <source>
        <tissue evidence="1">Leaves</tissue>
    </source>
</reference>